<evidence type="ECO:0000256" key="3">
    <source>
        <dbReference type="ARBA" id="ARBA00022475"/>
    </source>
</evidence>
<evidence type="ECO:0008006" key="11">
    <source>
        <dbReference type="Google" id="ProtNLM"/>
    </source>
</evidence>
<feature type="region of interest" description="Disordered" evidence="7">
    <location>
        <begin position="77"/>
        <end position="146"/>
    </location>
</feature>
<dbReference type="OrthoDB" id="4761936at2"/>
<protein>
    <recommendedName>
        <fullName evidence="11">Threonine and proline rich protein</fullName>
    </recommendedName>
</protein>
<evidence type="ECO:0000256" key="7">
    <source>
        <dbReference type="SAM" id="MobiDB-lite"/>
    </source>
</evidence>
<dbReference type="Proteomes" id="UP000192513">
    <property type="component" value="Unassembled WGS sequence"/>
</dbReference>
<evidence type="ECO:0000256" key="5">
    <source>
        <dbReference type="ARBA" id="ARBA00022989"/>
    </source>
</evidence>
<evidence type="ECO:0000256" key="1">
    <source>
        <dbReference type="ARBA" id="ARBA00004236"/>
    </source>
</evidence>
<keyword evidence="5 8" id="KW-1133">Transmembrane helix</keyword>
<reference evidence="9 10" key="1">
    <citation type="submission" date="2017-02" db="EMBL/GenBank/DDBJ databases">
        <title>The new phylogeny of genus Mycobacterium.</title>
        <authorList>
            <person name="Tortoli E."/>
            <person name="Trovato A."/>
            <person name="Cirillo D.M."/>
        </authorList>
    </citation>
    <scope>NUCLEOTIDE SEQUENCE [LARGE SCALE GENOMIC DNA]</scope>
    <source>
        <strain evidence="9 10">DSM 45000</strain>
    </source>
</reference>
<dbReference type="RefSeq" id="WP_083170100.1">
    <property type="nucleotide sequence ID" value="NZ_AP022619.1"/>
</dbReference>
<dbReference type="InterPro" id="IPR038468">
    <property type="entry name" value="MmpS_C"/>
</dbReference>
<evidence type="ECO:0000313" key="10">
    <source>
        <dbReference type="Proteomes" id="UP000192513"/>
    </source>
</evidence>
<dbReference type="GO" id="GO:0005886">
    <property type="term" value="C:plasma membrane"/>
    <property type="evidence" value="ECO:0007669"/>
    <property type="project" value="UniProtKB-SubCell"/>
</dbReference>
<keyword evidence="6 8" id="KW-0472">Membrane</keyword>
<comment type="similarity">
    <text evidence="2">Belongs to the MmpS family.</text>
</comment>
<evidence type="ECO:0000256" key="4">
    <source>
        <dbReference type="ARBA" id="ARBA00022692"/>
    </source>
</evidence>
<dbReference type="STRING" id="590652.BST39_06095"/>
<dbReference type="InterPro" id="IPR008693">
    <property type="entry name" value="MmpS"/>
</dbReference>
<gene>
    <name evidence="9" type="ORF">BST39_06095</name>
</gene>
<dbReference type="Gene3D" id="2.60.40.2880">
    <property type="entry name" value="MmpS1-5, C-terminal soluble domain"/>
    <property type="match status" value="1"/>
</dbReference>
<sequence>MGTTLADPDKVRDYPDDETDELYRADSYPEGDYTWTGWPAELRWRPATAIVGAIVAVGAIATAVIINSGDSATTKATVAPAQQPVTSAPATTKSSAAPSAQPSPTRTAPLPPETVTTLTPPSASASLAPTGTPTAAPPLTLTPPPSAALNPRTVVYSVTGSKQLLDLVNIVYTDGQGYSQTEFNVSLPWTKAVILNPGVQNPSVVATSFYGRLNCSIVNAAGQLVAASTTNSSLATCTR</sequence>
<evidence type="ECO:0000256" key="2">
    <source>
        <dbReference type="ARBA" id="ARBA00007531"/>
    </source>
</evidence>
<evidence type="ECO:0000313" key="9">
    <source>
        <dbReference type="EMBL" id="ORB45298.1"/>
    </source>
</evidence>
<dbReference type="EMBL" id="MVIE01000005">
    <property type="protein sequence ID" value="ORB45298.1"/>
    <property type="molecule type" value="Genomic_DNA"/>
</dbReference>
<keyword evidence="10" id="KW-1185">Reference proteome</keyword>
<dbReference type="AlphaFoldDB" id="A0A1X0IFN7"/>
<comment type="caution">
    <text evidence="9">The sequence shown here is derived from an EMBL/GenBank/DDBJ whole genome shotgun (WGS) entry which is preliminary data.</text>
</comment>
<organism evidence="9 10">
    <name type="scientific">Mycobacterium paraseoulense</name>
    <dbReference type="NCBI Taxonomy" id="590652"/>
    <lineage>
        <taxon>Bacteria</taxon>
        <taxon>Bacillati</taxon>
        <taxon>Actinomycetota</taxon>
        <taxon>Actinomycetes</taxon>
        <taxon>Mycobacteriales</taxon>
        <taxon>Mycobacteriaceae</taxon>
        <taxon>Mycobacterium</taxon>
    </lineage>
</organism>
<dbReference type="Pfam" id="PF05423">
    <property type="entry name" value="Mycobact_memb"/>
    <property type="match status" value="1"/>
</dbReference>
<comment type="subcellular location">
    <subcellularLocation>
        <location evidence="1">Cell membrane</location>
    </subcellularLocation>
</comment>
<feature type="transmembrane region" description="Helical" evidence="8">
    <location>
        <begin position="47"/>
        <end position="66"/>
    </location>
</feature>
<keyword evidence="4 8" id="KW-0812">Transmembrane</keyword>
<evidence type="ECO:0000256" key="8">
    <source>
        <dbReference type="SAM" id="Phobius"/>
    </source>
</evidence>
<feature type="compositionally biased region" description="Low complexity" evidence="7">
    <location>
        <begin position="86"/>
        <end position="139"/>
    </location>
</feature>
<proteinExistence type="inferred from homology"/>
<name>A0A1X0IFN7_9MYCO</name>
<evidence type="ECO:0000256" key="6">
    <source>
        <dbReference type="ARBA" id="ARBA00023136"/>
    </source>
</evidence>
<keyword evidence="3" id="KW-1003">Cell membrane</keyword>
<accession>A0A1X0IFN7</accession>